<reference evidence="5" key="1">
    <citation type="submission" date="2020-10" db="EMBL/GenBank/DDBJ databases">
        <title>Chromosome-scale genome assembly of the Allis shad, Alosa alosa.</title>
        <authorList>
            <person name="Margot Z."/>
            <person name="Christophe K."/>
            <person name="Cabau C."/>
            <person name="Louis A."/>
            <person name="Berthelot C."/>
            <person name="Parey E."/>
            <person name="Roest Crollius H."/>
            <person name="Montfort J."/>
            <person name="Robinson-Rechavi M."/>
            <person name="Bucao C."/>
            <person name="Bouchez O."/>
            <person name="Gislard M."/>
            <person name="Lluch J."/>
            <person name="Milhes M."/>
            <person name="Lampietro C."/>
            <person name="Lopez Roques C."/>
            <person name="Donnadieu C."/>
            <person name="Braasch I."/>
            <person name="Desvignes T."/>
            <person name="Postlethwait J."/>
            <person name="Bobe J."/>
            <person name="Guiguen Y."/>
        </authorList>
    </citation>
    <scope>NUCLEOTIDE SEQUENCE</scope>
    <source>
        <strain evidence="5">M-15738</strain>
        <tissue evidence="5">Blood</tissue>
    </source>
</reference>
<keyword evidence="3" id="KW-1133">Transmembrane helix</keyword>
<feature type="compositionally biased region" description="Acidic residues" evidence="2">
    <location>
        <begin position="16"/>
        <end position="40"/>
    </location>
</feature>
<keyword evidence="3" id="KW-0812">Transmembrane</keyword>
<protein>
    <recommendedName>
        <fullName evidence="4">C-type lectin domain-containing protein</fullName>
    </recommendedName>
</protein>
<comment type="caution">
    <text evidence="5">The sequence shown here is derived from an EMBL/GenBank/DDBJ whole genome shotgun (WGS) entry which is preliminary data.</text>
</comment>
<dbReference type="PROSITE" id="PS50041">
    <property type="entry name" value="C_TYPE_LECTIN_2"/>
    <property type="match status" value="1"/>
</dbReference>
<evidence type="ECO:0000313" key="5">
    <source>
        <dbReference type="EMBL" id="KAG5271813.1"/>
    </source>
</evidence>
<dbReference type="InterPro" id="IPR001304">
    <property type="entry name" value="C-type_lectin-like"/>
</dbReference>
<dbReference type="PANTHER" id="PTHR45710">
    <property type="entry name" value="C-TYPE LECTIN DOMAIN-CONTAINING PROTEIN 180"/>
    <property type="match status" value="1"/>
</dbReference>
<dbReference type="InterPro" id="IPR016187">
    <property type="entry name" value="CTDL_fold"/>
</dbReference>
<comment type="subcellular location">
    <subcellularLocation>
        <location evidence="1">Cell membrane</location>
        <topology evidence="1">Single-pass type II membrane protein</topology>
    </subcellularLocation>
</comment>
<feature type="transmembrane region" description="Helical" evidence="3">
    <location>
        <begin position="76"/>
        <end position="100"/>
    </location>
</feature>
<dbReference type="EMBL" id="JADWDJ010000013">
    <property type="protein sequence ID" value="KAG5271813.1"/>
    <property type="molecule type" value="Genomic_DNA"/>
</dbReference>
<organism evidence="5 6">
    <name type="scientific">Alosa alosa</name>
    <name type="common">allis shad</name>
    <dbReference type="NCBI Taxonomy" id="278164"/>
    <lineage>
        <taxon>Eukaryota</taxon>
        <taxon>Metazoa</taxon>
        <taxon>Chordata</taxon>
        <taxon>Craniata</taxon>
        <taxon>Vertebrata</taxon>
        <taxon>Euteleostomi</taxon>
        <taxon>Actinopterygii</taxon>
        <taxon>Neopterygii</taxon>
        <taxon>Teleostei</taxon>
        <taxon>Clupei</taxon>
        <taxon>Clupeiformes</taxon>
        <taxon>Clupeoidei</taxon>
        <taxon>Clupeidae</taxon>
        <taxon>Alosa</taxon>
    </lineage>
</organism>
<name>A0AAV6G9U2_9TELE</name>
<accession>A0AAV6G9U2</accession>
<dbReference type="InterPro" id="IPR016186">
    <property type="entry name" value="C-type_lectin-like/link_sf"/>
</dbReference>
<dbReference type="GO" id="GO:0005886">
    <property type="term" value="C:plasma membrane"/>
    <property type="evidence" value="ECO:0007669"/>
    <property type="project" value="UniProtKB-SubCell"/>
</dbReference>
<keyword evidence="3" id="KW-0472">Membrane</keyword>
<proteinExistence type="predicted"/>
<dbReference type="PANTHER" id="PTHR45710:SF28">
    <property type="entry name" value="C-TYPE LECTIN DOMAIN FAMILY 4 MEMBER C ISOFORM 1"/>
    <property type="match status" value="1"/>
</dbReference>
<evidence type="ECO:0000256" key="1">
    <source>
        <dbReference type="ARBA" id="ARBA00004401"/>
    </source>
</evidence>
<dbReference type="Pfam" id="PF00059">
    <property type="entry name" value="Lectin_C"/>
    <property type="match status" value="1"/>
</dbReference>
<sequence length="265" mass="30005">MEMEVLTSADRKPDDKDVEESAEIPETDVIEAAEGGDEDETNVYSKLQNPAEDVYETATLAKQPQKHITNFSRFRLFRAVTAILSVICLILLVVIIALAMKLQMQSMCPDRLNEGENIDVSSVCTLERCLSIYPQRQVHTSTCHKCGKDWVEFEGFCFLLSRERLTWSESRSECRRRGGYLAVPDQDRVQNFLSQVSKSLHWIGLSRSRSGAWLWVDNSTLGKSNWSEQPGEADCVYLNGEAVPAQSWTTAKCSAVTYYICQKDR</sequence>
<dbReference type="AlphaFoldDB" id="A0AAV6G9U2"/>
<dbReference type="Proteomes" id="UP000823561">
    <property type="component" value="Chromosome 13"/>
</dbReference>
<dbReference type="Gene3D" id="3.10.100.10">
    <property type="entry name" value="Mannose-Binding Protein A, subunit A"/>
    <property type="match status" value="1"/>
</dbReference>
<feature type="region of interest" description="Disordered" evidence="2">
    <location>
        <begin position="1"/>
        <end position="40"/>
    </location>
</feature>
<keyword evidence="6" id="KW-1185">Reference proteome</keyword>
<dbReference type="SUPFAM" id="SSF56436">
    <property type="entry name" value="C-type lectin-like"/>
    <property type="match status" value="1"/>
</dbReference>
<feature type="domain" description="C-type lectin" evidence="4">
    <location>
        <begin position="153"/>
        <end position="262"/>
    </location>
</feature>
<dbReference type="SMART" id="SM00034">
    <property type="entry name" value="CLECT"/>
    <property type="match status" value="1"/>
</dbReference>
<evidence type="ECO:0000313" key="6">
    <source>
        <dbReference type="Proteomes" id="UP000823561"/>
    </source>
</evidence>
<dbReference type="InterPro" id="IPR050828">
    <property type="entry name" value="C-type_lectin/matrix_domain"/>
</dbReference>
<evidence type="ECO:0000259" key="4">
    <source>
        <dbReference type="PROSITE" id="PS50041"/>
    </source>
</evidence>
<gene>
    <name evidence="5" type="ORF">AALO_G00184250</name>
</gene>
<evidence type="ECO:0000256" key="2">
    <source>
        <dbReference type="SAM" id="MobiDB-lite"/>
    </source>
</evidence>
<evidence type="ECO:0000256" key="3">
    <source>
        <dbReference type="SAM" id="Phobius"/>
    </source>
</evidence>